<organism evidence="4 5">
    <name type="scientific">Bombilactobacillus folatiphilus</name>
    <dbReference type="NCBI Taxonomy" id="2923362"/>
    <lineage>
        <taxon>Bacteria</taxon>
        <taxon>Bacillati</taxon>
        <taxon>Bacillota</taxon>
        <taxon>Bacilli</taxon>
        <taxon>Lactobacillales</taxon>
        <taxon>Lactobacillaceae</taxon>
        <taxon>Bombilactobacillus</taxon>
    </lineage>
</organism>
<evidence type="ECO:0000259" key="2">
    <source>
        <dbReference type="Pfam" id="PF06030"/>
    </source>
</evidence>
<gene>
    <name evidence="4" type="ORF">MOO45_06580</name>
</gene>
<evidence type="ECO:0000259" key="3">
    <source>
        <dbReference type="Pfam" id="PF11797"/>
    </source>
</evidence>
<feature type="transmembrane region" description="Helical" evidence="1">
    <location>
        <begin position="317"/>
        <end position="339"/>
    </location>
</feature>
<dbReference type="Pfam" id="PF06030">
    <property type="entry name" value="WxLIP_PGBD"/>
    <property type="match status" value="1"/>
</dbReference>
<keyword evidence="1" id="KW-0472">Membrane</keyword>
<reference evidence="4" key="1">
    <citation type="journal article" date="2022" name="Int. J. Syst. Evol. Microbiol.">
        <title>Apilactobacillus apisilvae sp. nov., Nicolia spurrieriana gen. nov. sp. nov., Bombilactobacillus folatiphilus sp. nov. and Bombilactobacillus thymidiniphilus sp. nov., four new lactic acid bacterial isolates from stingless bees Tetragonula carbonaria and Austroplebeia australis.</title>
        <authorList>
            <person name="Oliphant S.A."/>
            <person name="Watson-Haigh N.S."/>
            <person name="Sumby K.M."/>
            <person name="Gardner J."/>
            <person name="Groom S."/>
            <person name="Jiranek V."/>
        </authorList>
    </citation>
    <scope>NUCLEOTIDE SEQUENCE</scope>
    <source>
        <strain evidence="4">SG4_D2</strain>
    </source>
</reference>
<evidence type="ECO:0000313" key="4">
    <source>
        <dbReference type="EMBL" id="UQS81855.1"/>
    </source>
</evidence>
<proteinExistence type="predicted"/>
<dbReference type="EMBL" id="CP093366">
    <property type="protein sequence ID" value="UQS81855.1"/>
    <property type="molecule type" value="Genomic_DNA"/>
</dbReference>
<feature type="domain" description="WxL Interacting Protein host binding" evidence="3">
    <location>
        <begin position="179"/>
        <end position="305"/>
    </location>
</feature>
<keyword evidence="1" id="KW-0812">Transmembrane</keyword>
<dbReference type="Proteomes" id="UP000831495">
    <property type="component" value="Chromosome"/>
</dbReference>
<accession>A0ABY4P8C4</accession>
<name>A0ABY4P8C4_9LACO</name>
<dbReference type="InterPro" id="IPR021759">
    <property type="entry name" value="WxLIP_HBD"/>
</dbReference>
<evidence type="ECO:0000256" key="1">
    <source>
        <dbReference type="SAM" id="Phobius"/>
    </source>
</evidence>
<dbReference type="InterPro" id="IPR010317">
    <property type="entry name" value="WxLIP_PGBD"/>
</dbReference>
<sequence>MRSSVIYRWLVVIAFATFGFKQSSQGVQANGGTFSIVPEQLDNQIGSAQGGWYLHVEPNQSYQLKFKVLNFTNKENIVTVTPTISKTTPNLQLAIDDPTAKVGPKSAFNLKKMVTKNEVAVPPKGSVEASVTLKIPNQQMIGVVMGGLLFRSKTDVQAQKAKIESQKHASSTTVSTAAIAYDLILRQDDAILLPKLKLGNPTLAANGQQVQIMTPLKNTASYPFLQGKLKVKLTKTNFSRAKTNFHLDNVNIASNSQTKFALPWKKSKLVAGTYQLTYTFYRHKQHYVFHRQLHVSKQQIQKLNRLLPKAQRNYRNMILIIMLLVIVLMGLITWLVYYFGINYSRRQK</sequence>
<protein>
    <submittedName>
        <fullName evidence="4">DUF916 and DUF3324 domain-containing protein</fullName>
    </submittedName>
</protein>
<evidence type="ECO:0000313" key="5">
    <source>
        <dbReference type="Proteomes" id="UP000831495"/>
    </source>
</evidence>
<keyword evidence="5" id="KW-1185">Reference proteome</keyword>
<dbReference type="Pfam" id="PF11797">
    <property type="entry name" value="WxLIP_HBD"/>
    <property type="match status" value="1"/>
</dbReference>
<keyword evidence="1" id="KW-1133">Transmembrane helix</keyword>
<feature type="domain" description="WxL Interacting Protein peptidoglycan binding" evidence="2">
    <location>
        <begin position="34"/>
        <end position="151"/>
    </location>
</feature>
<dbReference type="RefSeq" id="WP_249514123.1">
    <property type="nucleotide sequence ID" value="NZ_CP093366.1"/>
</dbReference>